<dbReference type="Proteomes" id="UP000327039">
    <property type="component" value="Unassembled WGS sequence"/>
</dbReference>
<comment type="caution">
    <text evidence="7">The sequence shown here is derived from an EMBL/GenBank/DDBJ whole genome shotgun (WGS) entry which is preliminary data.</text>
</comment>
<dbReference type="SUPFAM" id="SSF88659">
    <property type="entry name" value="Sigma3 and sigma4 domains of RNA polymerase sigma factors"/>
    <property type="match status" value="1"/>
</dbReference>
<dbReference type="InterPro" id="IPR013249">
    <property type="entry name" value="RNA_pol_sigma70_r4_t2"/>
</dbReference>
<evidence type="ECO:0000313" key="8">
    <source>
        <dbReference type="Proteomes" id="UP000327039"/>
    </source>
</evidence>
<dbReference type="NCBIfam" id="TIGR02937">
    <property type="entry name" value="sigma70-ECF"/>
    <property type="match status" value="1"/>
</dbReference>
<proteinExistence type="inferred from homology"/>
<reference evidence="8" key="1">
    <citation type="submission" date="2019-09" db="EMBL/GenBank/DDBJ databases">
        <title>Mumia zhuanghuii sp. nov. isolated from the intestinal contents of plateau pika (Ochotona curzoniae) in the Qinghai-Tibet plateau of China.</title>
        <authorList>
            <person name="Tian Z."/>
        </authorList>
    </citation>
    <scope>NUCLEOTIDE SEQUENCE [LARGE SCALE GENOMIC DNA]</scope>
    <source>
        <strain evidence="8">DSM 25564</strain>
    </source>
</reference>
<evidence type="ECO:0000313" key="7">
    <source>
        <dbReference type="EMBL" id="KAA9089667.1"/>
    </source>
</evidence>
<keyword evidence="3" id="KW-0731">Sigma factor</keyword>
<keyword evidence="5" id="KW-0804">Transcription</keyword>
<dbReference type="InterPro" id="IPR013325">
    <property type="entry name" value="RNA_pol_sigma_r2"/>
</dbReference>
<dbReference type="Pfam" id="PF08281">
    <property type="entry name" value="Sigma70_r4_2"/>
    <property type="match status" value="1"/>
</dbReference>
<accession>A0A5J5IUX8</accession>
<protein>
    <submittedName>
        <fullName evidence="7">Sigma-70 family RNA polymerase sigma factor</fullName>
    </submittedName>
</protein>
<dbReference type="PANTHER" id="PTHR43133:SF8">
    <property type="entry name" value="RNA POLYMERASE SIGMA FACTOR HI_1459-RELATED"/>
    <property type="match status" value="1"/>
</dbReference>
<evidence type="ECO:0000256" key="3">
    <source>
        <dbReference type="ARBA" id="ARBA00023082"/>
    </source>
</evidence>
<dbReference type="PANTHER" id="PTHR43133">
    <property type="entry name" value="RNA POLYMERASE ECF-TYPE SIGMA FACTO"/>
    <property type="match status" value="1"/>
</dbReference>
<dbReference type="AlphaFoldDB" id="A0A5J5IUX8"/>
<keyword evidence="2" id="KW-0805">Transcription regulation</keyword>
<dbReference type="InterPro" id="IPR036388">
    <property type="entry name" value="WH-like_DNA-bd_sf"/>
</dbReference>
<dbReference type="InterPro" id="IPR039425">
    <property type="entry name" value="RNA_pol_sigma-70-like"/>
</dbReference>
<keyword evidence="4" id="KW-0238">DNA-binding</keyword>
<dbReference type="RefSeq" id="WP_150418298.1">
    <property type="nucleotide sequence ID" value="NZ_VYRZ01000001.1"/>
</dbReference>
<dbReference type="InterPro" id="IPR013324">
    <property type="entry name" value="RNA_pol_sigma_r3/r4-like"/>
</dbReference>
<dbReference type="GO" id="GO:0006352">
    <property type="term" value="P:DNA-templated transcription initiation"/>
    <property type="evidence" value="ECO:0007669"/>
    <property type="project" value="InterPro"/>
</dbReference>
<evidence type="ECO:0000256" key="2">
    <source>
        <dbReference type="ARBA" id="ARBA00023015"/>
    </source>
</evidence>
<name>A0A5J5IUX8_9MICO</name>
<sequence length="180" mass="19981">MSPLSARARFEETVRLVADPVRRYLRRRTDAATADDVLAETLTVLWRRSDRTPAVAEVVPWAIGVARLQLANAQRAARRRDRLAAKIAVLDPPAAVVAEPGGPVDDEVRATLADLRPADAEVLRLWAWDELAPREIASVLGVTVNAATVRLHRARRRFEDAWRKTQPSSGQVITREGNEP</sequence>
<comment type="similarity">
    <text evidence="1">Belongs to the sigma-70 factor family. ECF subfamily.</text>
</comment>
<evidence type="ECO:0000256" key="4">
    <source>
        <dbReference type="ARBA" id="ARBA00023125"/>
    </source>
</evidence>
<evidence type="ECO:0000259" key="6">
    <source>
        <dbReference type="Pfam" id="PF08281"/>
    </source>
</evidence>
<feature type="domain" description="RNA polymerase sigma factor 70 region 4 type 2" evidence="6">
    <location>
        <begin position="107"/>
        <end position="157"/>
    </location>
</feature>
<dbReference type="InterPro" id="IPR014284">
    <property type="entry name" value="RNA_pol_sigma-70_dom"/>
</dbReference>
<evidence type="ECO:0000256" key="5">
    <source>
        <dbReference type="ARBA" id="ARBA00023163"/>
    </source>
</evidence>
<dbReference type="OrthoDB" id="3747638at2"/>
<dbReference type="Gene3D" id="1.10.10.10">
    <property type="entry name" value="Winged helix-like DNA-binding domain superfamily/Winged helix DNA-binding domain"/>
    <property type="match status" value="1"/>
</dbReference>
<dbReference type="Gene3D" id="1.10.1740.10">
    <property type="match status" value="1"/>
</dbReference>
<evidence type="ECO:0000256" key="1">
    <source>
        <dbReference type="ARBA" id="ARBA00010641"/>
    </source>
</evidence>
<dbReference type="EMBL" id="VYRZ01000001">
    <property type="protein sequence ID" value="KAA9089667.1"/>
    <property type="molecule type" value="Genomic_DNA"/>
</dbReference>
<organism evidence="7 8">
    <name type="scientific">Microbacterium radiodurans</name>
    <dbReference type="NCBI Taxonomy" id="661398"/>
    <lineage>
        <taxon>Bacteria</taxon>
        <taxon>Bacillati</taxon>
        <taxon>Actinomycetota</taxon>
        <taxon>Actinomycetes</taxon>
        <taxon>Micrococcales</taxon>
        <taxon>Microbacteriaceae</taxon>
        <taxon>Microbacterium</taxon>
    </lineage>
</organism>
<gene>
    <name evidence="7" type="ORF">F6B42_04145</name>
</gene>
<keyword evidence="8" id="KW-1185">Reference proteome</keyword>
<dbReference type="SUPFAM" id="SSF88946">
    <property type="entry name" value="Sigma2 domain of RNA polymerase sigma factors"/>
    <property type="match status" value="1"/>
</dbReference>
<dbReference type="GO" id="GO:0003677">
    <property type="term" value="F:DNA binding"/>
    <property type="evidence" value="ECO:0007669"/>
    <property type="project" value="UniProtKB-KW"/>
</dbReference>
<dbReference type="GO" id="GO:0016987">
    <property type="term" value="F:sigma factor activity"/>
    <property type="evidence" value="ECO:0007669"/>
    <property type="project" value="UniProtKB-KW"/>
</dbReference>